<dbReference type="Pfam" id="PF05382">
    <property type="entry name" value="Amidase_5"/>
    <property type="match status" value="1"/>
</dbReference>
<organism evidence="2 3">
    <name type="scientific">Ruoffia tabacinasalis</name>
    <dbReference type="NCBI Taxonomy" id="87458"/>
    <lineage>
        <taxon>Bacteria</taxon>
        <taxon>Bacillati</taxon>
        <taxon>Bacillota</taxon>
        <taxon>Bacilli</taxon>
        <taxon>Lactobacillales</taxon>
        <taxon>Aerococcaceae</taxon>
        <taxon>Ruoffia</taxon>
    </lineage>
</organism>
<accession>A0A5R9DWA7</accession>
<name>A0A5R9DWA7_9LACT</name>
<protein>
    <recommendedName>
        <fullName evidence="1">Bacteriophage lysin domain-containing protein</fullName>
    </recommendedName>
</protein>
<dbReference type="AlphaFoldDB" id="A0A5R9DWA7"/>
<dbReference type="OrthoDB" id="2139777at2"/>
<feature type="domain" description="Bacteriophage lysin" evidence="1">
    <location>
        <begin position="6"/>
        <end position="123"/>
    </location>
</feature>
<gene>
    <name evidence="2" type="ORF">FEZ33_07860</name>
</gene>
<dbReference type="RefSeq" id="WP_138404858.1">
    <property type="nucleotide sequence ID" value="NZ_VBSP01000027.1"/>
</dbReference>
<evidence type="ECO:0000313" key="3">
    <source>
        <dbReference type="Proteomes" id="UP000306420"/>
    </source>
</evidence>
<reference evidence="2 3" key="1">
    <citation type="submission" date="2019-05" db="EMBL/GenBank/DDBJ databases">
        <title>The metagenome of a microbial culture collection derived from dairy environment covers the genomic content of the human microbiome.</title>
        <authorList>
            <person name="Roder T."/>
            <person name="Wuthrich D."/>
            <person name="Sattari Z."/>
            <person name="Von Ah U."/>
            <person name="Bar C."/>
            <person name="Ronchi F."/>
            <person name="Macpherson A.J."/>
            <person name="Ganal-Vonarburg S.C."/>
            <person name="Bruggmann R."/>
            <person name="Vergeres G."/>
        </authorList>
    </citation>
    <scope>NUCLEOTIDE SEQUENCE [LARGE SCALE GENOMIC DNA]</scope>
    <source>
        <strain evidence="2 3">FAM 24227</strain>
    </source>
</reference>
<evidence type="ECO:0000259" key="1">
    <source>
        <dbReference type="Pfam" id="PF05382"/>
    </source>
</evidence>
<sequence length="157" mass="17732">MASRTAVIQWYLDHEGKVTYAKSKEKRCGPDSYDSASAMFSALIAGRFLPYGSGLGSMSLLLQLDNVLLHEIKRNEIQAGDIFIAGFKRKHLSEHAYTGVALDFHNVIYCIEDADGIIRTTNHGWSSRSVKWYRLAEPIDTDFKPRKFISGKTVFVR</sequence>
<proteinExistence type="predicted"/>
<dbReference type="InterPro" id="IPR008044">
    <property type="entry name" value="Phage_lysin"/>
</dbReference>
<dbReference type="Proteomes" id="UP000306420">
    <property type="component" value="Unassembled WGS sequence"/>
</dbReference>
<comment type="caution">
    <text evidence="2">The sequence shown here is derived from an EMBL/GenBank/DDBJ whole genome shotgun (WGS) entry which is preliminary data.</text>
</comment>
<dbReference type="EMBL" id="VBSP01000027">
    <property type="protein sequence ID" value="TLQ40514.1"/>
    <property type="molecule type" value="Genomic_DNA"/>
</dbReference>
<evidence type="ECO:0000313" key="2">
    <source>
        <dbReference type="EMBL" id="TLQ40514.1"/>
    </source>
</evidence>